<gene>
    <name evidence="6" type="ORF">PECUL_23A001854</name>
</gene>
<dbReference type="Pfam" id="PF07809">
    <property type="entry name" value="RTP801_C"/>
    <property type="match status" value="1"/>
</dbReference>
<protein>
    <recommendedName>
        <fullName evidence="5">DNA damage-inducible transcript 4-like protein</fullName>
    </recommendedName>
</protein>
<evidence type="ECO:0000313" key="7">
    <source>
        <dbReference type="Proteomes" id="UP001295444"/>
    </source>
</evidence>
<evidence type="ECO:0000256" key="2">
    <source>
        <dbReference type="ARBA" id="ARBA00010670"/>
    </source>
</evidence>
<dbReference type="EMBL" id="OW240917">
    <property type="protein sequence ID" value="CAH2301267.1"/>
    <property type="molecule type" value="Genomic_DNA"/>
</dbReference>
<comment type="subcellular location">
    <subcellularLocation>
        <location evidence="1">Cytoplasm</location>
    </subcellularLocation>
</comment>
<dbReference type="InterPro" id="IPR012918">
    <property type="entry name" value="RTP801-like"/>
</dbReference>
<dbReference type="Gene3D" id="3.90.470.40">
    <property type="entry name" value="RTP801-like"/>
    <property type="match status" value="1"/>
</dbReference>
<evidence type="ECO:0000256" key="3">
    <source>
        <dbReference type="ARBA" id="ARBA00022490"/>
    </source>
</evidence>
<accession>A0AAD1SJ71</accession>
<organism evidence="6 7">
    <name type="scientific">Pelobates cultripes</name>
    <name type="common">Western spadefoot toad</name>
    <dbReference type="NCBI Taxonomy" id="61616"/>
    <lineage>
        <taxon>Eukaryota</taxon>
        <taxon>Metazoa</taxon>
        <taxon>Chordata</taxon>
        <taxon>Craniata</taxon>
        <taxon>Vertebrata</taxon>
        <taxon>Euteleostomi</taxon>
        <taxon>Amphibia</taxon>
        <taxon>Batrachia</taxon>
        <taxon>Anura</taxon>
        <taxon>Pelobatoidea</taxon>
        <taxon>Pelobatidae</taxon>
        <taxon>Pelobates</taxon>
    </lineage>
</organism>
<dbReference type="Proteomes" id="UP001295444">
    <property type="component" value="Chromosome 06"/>
</dbReference>
<sequence length="157" mass="18200">MDRISIEPNLSEALSVVRTSHLKAMLEDCLFKAKRAKLQCSKVLVPRDLITKVAQEVLRLSLNEPCGLRGCILYVRMESENKVMNLDTLVYDTTVEPTFELSLVLKQERQTWEYFRDILINRTCFPNVLRSILKLSSKFLLVKKRLYFSVVETGNED</sequence>
<dbReference type="GO" id="GO:0005737">
    <property type="term" value="C:cytoplasm"/>
    <property type="evidence" value="ECO:0007669"/>
    <property type="project" value="UniProtKB-SubCell"/>
</dbReference>
<dbReference type="PANTHER" id="PTHR12478">
    <property type="entry name" value="DNA-DAMAGE-INDUCIBLE TRANSCRIPT 4 PROTEIN DDIT4"/>
    <property type="match status" value="1"/>
</dbReference>
<keyword evidence="7" id="KW-1185">Reference proteome</keyword>
<dbReference type="InterPro" id="IPR038281">
    <property type="entry name" value="RTP801-like_C_sf"/>
</dbReference>
<dbReference type="AlphaFoldDB" id="A0AAD1SJ71"/>
<dbReference type="PANTHER" id="PTHR12478:SF17">
    <property type="entry name" value="DNA DAMAGE-INDUCIBLE TRANSCRIPT 4-LIKE PROTEIN"/>
    <property type="match status" value="1"/>
</dbReference>
<keyword evidence="3" id="KW-0963">Cytoplasm</keyword>
<name>A0AAD1SJ71_PELCU</name>
<reference evidence="6" key="1">
    <citation type="submission" date="2022-03" db="EMBL/GenBank/DDBJ databases">
        <authorList>
            <person name="Alioto T."/>
            <person name="Alioto T."/>
            <person name="Gomez Garrido J."/>
        </authorList>
    </citation>
    <scope>NUCLEOTIDE SEQUENCE</scope>
</reference>
<evidence type="ECO:0000256" key="1">
    <source>
        <dbReference type="ARBA" id="ARBA00004496"/>
    </source>
</evidence>
<evidence type="ECO:0000313" key="6">
    <source>
        <dbReference type="EMBL" id="CAH2301267.1"/>
    </source>
</evidence>
<dbReference type="GO" id="GO:0009968">
    <property type="term" value="P:negative regulation of signal transduction"/>
    <property type="evidence" value="ECO:0007669"/>
    <property type="project" value="InterPro"/>
</dbReference>
<comment type="similarity">
    <text evidence="2">Belongs to the DDIT4 family.</text>
</comment>
<proteinExistence type="inferred from homology"/>
<evidence type="ECO:0000256" key="4">
    <source>
        <dbReference type="ARBA" id="ARBA00037487"/>
    </source>
</evidence>
<comment type="function">
    <text evidence="4">Inhibits cell growth by regulating the TOR signaling pathway upstream of the TSC1-TSC2 complex and downstream of AKT1.</text>
</comment>
<evidence type="ECO:0000256" key="5">
    <source>
        <dbReference type="ARBA" id="ARBA00039359"/>
    </source>
</evidence>